<name>A0A382GAE4_9ZZZZ</name>
<dbReference type="PANTHER" id="PTHR43798">
    <property type="entry name" value="MONOACYLGLYCEROL LIPASE"/>
    <property type="match status" value="1"/>
</dbReference>
<evidence type="ECO:0000313" key="2">
    <source>
        <dbReference type="EMBL" id="SVB71584.1"/>
    </source>
</evidence>
<dbReference type="AlphaFoldDB" id="A0A382GAE4"/>
<accession>A0A382GAE4</accession>
<dbReference type="SUPFAM" id="SSF53474">
    <property type="entry name" value="alpha/beta-Hydrolases"/>
    <property type="match status" value="1"/>
</dbReference>
<dbReference type="Gene3D" id="3.40.50.1820">
    <property type="entry name" value="alpha/beta hydrolase"/>
    <property type="match status" value="1"/>
</dbReference>
<dbReference type="InterPro" id="IPR000073">
    <property type="entry name" value="AB_hydrolase_1"/>
</dbReference>
<proteinExistence type="predicted"/>
<sequence>MQDTYIGDEGKGFPLVLVHGFLGSSKMWKPQIDFFKYHFRVITPDLPGFGRSNKAKSHNSIQSIANLLLDCLEEKKIDKFHLLGHSMGGMIVQEMAKKSGGKISKLVCYSTGPRGEMPGRFETVDQSRENIKKNGLEVTAKNIAQTWFVLGEKAKYFDLCLEAGKQTSIEAADNALIAIKNWDGVKNLQDIKNNTLIIWGDKDKSYNLGQVQTLEKNISDSNLVIFKGCAHNVHLEQPDQFNHTIKDFLL</sequence>
<protein>
    <recommendedName>
        <fullName evidence="1">AB hydrolase-1 domain-containing protein</fullName>
    </recommendedName>
</protein>
<organism evidence="2">
    <name type="scientific">marine metagenome</name>
    <dbReference type="NCBI Taxonomy" id="408172"/>
    <lineage>
        <taxon>unclassified sequences</taxon>
        <taxon>metagenomes</taxon>
        <taxon>ecological metagenomes</taxon>
    </lineage>
</organism>
<dbReference type="Pfam" id="PF00561">
    <property type="entry name" value="Abhydrolase_1"/>
    <property type="match status" value="1"/>
</dbReference>
<dbReference type="InterPro" id="IPR050266">
    <property type="entry name" value="AB_hydrolase_sf"/>
</dbReference>
<reference evidence="2" key="1">
    <citation type="submission" date="2018-05" db="EMBL/GenBank/DDBJ databases">
        <authorList>
            <person name="Lanie J.A."/>
            <person name="Ng W.-L."/>
            <person name="Kazmierczak K.M."/>
            <person name="Andrzejewski T.M."/>
            <person name="Davidsen T.M."/>
            <person name="Wayne K.J."/>
            <person name="Tettelin H."/>
            <person name="Glass J.I."/>
            <person name="Rusch D."/>
            <person name="Podicherti R."/>
            <person name="Tsui H.-C.T."/>
            <person name="Winkler M.E."/>
        </authorList>
    </citation>
    <scope>NUCLEOTIDE SEQUENCE</scope>
</reference>
<feature type="domain" description="AB hydrolase-1" evidence="1">
    <location>
        <begin position="14"/>
        <end position="238"/>
    </location>
</feature>
<dbReference type="EMBL" id="UINC01054186">
    <property type="protein sequence ID" value="SVB71584.1"/>
    <property type="molecule type" value="Genomic_DNA"/>
</dbReference>
<evidence type="ECO:0000259" key="1">
    <source>
        <dbReference type="Pfam" id="PF00561"/>
    </source>
</evidence>
<dbReference type="PRINTS" id="PR00111">
    <property type="entry name" value="ABHYDROLASE"/>
</dbReference>
<gene>
    <name evidence="2" type="ORF">METZ01_LOCUS224438</name>
</gene>
<dbReference type="InterPro" id="IPR029058">
    <property type="entry name" value="AB_hydrolase_fold"/>
</dbReference>